<dbReference type="GO" id="GO:0000774">
    <property type="term" value="F:adenyl-nucleotide exchange factor activity"/>
    <property type="evidence" value="ECO:0007669"/>
    <property type="project" value="InterPro"/>
</dbReference>
<keyword evidence="11" id="KW-1185">Reference proteome</keyword>
<dbReference type="HAMAP" id="MF_01151">
    <property type="entry name" value="GrpE"/>
    <property type="match status" value="1"/>
</dbReference>
<dbReference type="FunFam" id="3.90.20.20:FF:000003">
    <property type="entry name" value="GrpE protein homolog"/>
    <property type="match status" value="1"/>
</dbReference>
<dbReference type="PANTHER" id="PTHR21237:SF23">
    <property type="entry name" value="GRPE PROTEIN HOMOLOG, MITOCHONDRIAL"/>
    <property type="match status" value="1"/>
</dbReference>
<dbReference type="EMBL" id="LSRL02001116">
    <property type="protein sequence ID" value="TDG39358.1"/>
    <property type="molecule type" value="Genomic_DNA"/>
</dbReference>
<evidence type="ECO:0000256" key="4">
    <source>
        <dbReference type="ARBA" id="ARBA00023128"/>
    </source>
</evidence>
<comment type="function">
    <text evidence="6">Essential component of the PAM complex, a complex required for the translocation of transit peptide-containing proteins from the inner membrane into the mitochondrial matrix in an ATP-dependent manner. Seems to control the nucleotide-dependent binding of mitochondrial HSP70 to substrate proteins.</text>
</comment>
<dbReference type="GO" id="GO:0042803">
    <property type="term" value="F:protein homodimerization activity"/>
    <property type="evidence" value="ECO:0007669"/>
    <property type="project" value="InterPro"/>
</dbReference>
<dbReference type="PROSITE" id="PS01071">
    <property type="entry name" value="GRPE"/>
    <property type="match status" value="1"/>
</dbReference>
<dbReference type="FunFam" id="2.30.22.10:FF:000002">
    <property type="entry name" value="GrpE protein homolog"/>
    <property type="match status" value="1"/>
</dbReference>
<evidence type="ECO:0000313" key="11">
    <source>
        <dbReference type="Proteomes" id="UP000295192"/>
    </source>
</evidence>
<feature type="region of interest" description="Disordered" evidence="9">
    <location>
        <begin position="1"/>
        <end position="125"/>
    </location>
</feature>
<evidence type="ECO:0000256" key="6">
    <source>
        <dbReference type="ARBA" id="ARBA00045572"/>
    </source>
</evidence>
<dbReference type="Pfam" id="PF01025">
    <property type="entry name" value="GrpE"/>
    <property type="match status" value="1"/>
</dbReference>
<accession>A0A484ASK4</accession>
<keyword evidence="3" id="KW-0809">Transit peptide</keyword>
<dbReference type="SUPFAM" id="SSF51064">
    <property type="entry name" value="Head domain of nucleotide exchange factor GrpE"/>
    <property type="match status" value="1"/>
</dbReference>
<comment type="similarity">
    <text evidence="2 8">Belongs to the GrpE family.</text>
</comment>
<dbReference type="GO" id="GO:0051082">
    <property type="term" value="F:unfolded protein binding"/>
    <property type="evidence" value="ECO:0007669"/>
    <property type="project" value="TreeGrafter"/>
</dbReference>
<dbReference type="GO" id="GO:0051087">
    <property type="term" value="F:protein-folding chaperone binding"/>
    <property type="evidence" value="ECO:0007669"/>
    <property type="project" value="InterPro"/>
</dbReference>
<evidence type="ECO:0000256" key="5">
    <source>
        <dbReference type="ARBA" id="ARBA00023186"/>
    </source>
</evidence>
<dbReference type="GO" id="GO:0006457">
    <property type="term" value="P:protein folding"/>
    <property type="evidence" value="ECO:0007669"/>
    <property type="project" value="InterPro"/>
</dbReference>
<keyword evidence="4 7" id="KW-0496">Mitochondrion</keyword>
<dbReference type="AlphaFoldDB" id="A0A484ASK4"/>
<evidence type="ECO:0000256" key="1">
    <source>
        <dbReference type="ARBA" id="ARBA00004305"/>
    </source>
</evidence>
<dbReference type="PANTHER" id="PTHR21237">
    <property type="entry name" value="GRPE PROTEIN"/>
    <property type="match status" value="1"/>
</dbReference>
<dbReference type="GO" id="GO:0030150">
    <property type="term" value="P:protein import into mitochondrial matrix"/>
    <property type="evidence" value="ECO:0007669"/>
    <property type="project" value="TreeGrafter"/>
</dbReference>
<gene>
    <name evidence="10" type="ORF">AWZ03_014220</name>
</gene>
<proteinExistence type="inferred from homology"/>
<dbReference type="STRING" id="7232.A0A484ASK4"/>
<comment type="subcellular location">
    <subcellularLocation>
        <location evidence="1 7">Mitochondrion matrix</location>
    </subcellularLocation>
</comment>
<keyword evidence="5 7" id="KW-0143">Chaperone</keyword>
<comment type="caution">
    <text evidence="10">The sequence shown here is derived from an EMBL/GenBank/DDBJ whole genome shotgun (WGS) entry which is preliminary data.</text>
</comment>
<protein>
    <recommendedName>
        <fullName evidence="7">GrpE protein homolog</fullName>
    </recommendedName>
</protein>
<dbReference type="SUPFAM" id="SSF58014">
    <property type="entry name" value="Coiled-coil domain of nucleotide exchange factor GrpE"/>
    <property type="match status" value="1"/>
</dbReference>
<organism evidence="10 11">
    <name type="scientific">Drosophila navojoa</name>
    <name type="common">Fruit fly</name>
    <dbReference type="NCBI Taxonomy" id="7232"/>
    <lineage>
        <taxon>Eukaryota</taxon>
        <taxon>Metazoa</taxon>
        <taxon>Ecdysozoa</taxon>
        <taxon>Arthropoda</taxon>
        <taxon>Hexapoda</taxon>
        <taxon>Insecta</taxon>
        <taxon>Pterygota</taxon>
        <taxon>Neoptera</taxon>
        <taxon>Endopterygota</taxon>
        <taxon>Diptera</taxon>
        <taxon>Brachycera</taxon>
        <taxon>Muscomorpha</taxon>
        <taxon>Ephydroidea</taxon>
        <taxon>Drosophilidae</taxon>
        <taxon>Drosophila</taxon>
    </lineage>
</organism>
<name>A0A484ASK4_DRONA</name>
<sequence>MQNQQTPQQKQQQQQPQQQHKQEQTKQQQQQQQPQMSSKPMQQQQQLQKSSKPMQQQQQQQELSKPMQQQESCKPMQQQQQQQQESSKQQQQESSKPMQQELSQQQELSSEPTSSHDDEPKSGTSMSEIDWLAHELASMKLEHKTLLDKYKRALADGENLRRRLNRQIDEAKLFGIQGFCKDLIEVADVLGHATRSVPKDKLSTNAELKSLYEGLNLTCASLQQVFKRHGIEILDPINQKFDPNLHEALFQTVDSSVDANTVVQVNKLGYKLHKRCIRPALVGVSKR</sequence>
<dbReference type="CDD" id="cd00446">
    <property type="entry name" value="GrpE"/>
    <property type="match status" value="1"/>
</dbReference>
<evidence type="ECO:0000256" key="8">
    <source>
        <dbReference type="RuleBase" id="RU004478"/>
    </source>
</evidence>
<dbReference type="Gene3D" id="3.90.20.20">
    <property type="match status" value="1"/>
</dbReference>
<dbReference type="InterPro" id="IPR009012">
    <property type="entry name" value="GrpE_head"/>
</dbReference>
<dbReference type="Gene3D" id="2.30.22.10">
    <property type="entry name" value="Head domain of nucleotide exchange factor GrpE"/>
    <property type="match status" value="1"/>
</dbReference>
<dbReference type="Proteomes" id="UP000295192">
    <property type="component" value="Unassembled WGS sequence"/>
</dbReference>
<dbReference type="OrthoDB" id="201635at2759"/>
<evidence type="ECO:0000256" key="3">
    <source>
        <dbReference type="ARBA" id="ARBA00022946"/>
    </source>
</evidence>
<evidence type="ECO:0000256" key="7">
    <source>
        <dbReference type="RuleBase" id="RU000640"/>
    </source>
</evidence>
<evidence type="ECO:0000256" key="9">
    <source>
        <dbReference type="SAM" id="MobiDB-lite"/>
    </source>
</evidence>
<reference evidence="10 11" key="1">
    <citation type="journal article" date="2019" name="J. Hered.">
        <title>An Improved Genome Assembly for Drosophila navojoa, the Basal Species in the mojavensis Cluster.</title>
        <authorList>
            <person name="Vanderlinde T."/>
            <person name="Dupim E.G."/>
            <person name="Nazario-Yepiz N.O."/>
            <person name="Carvalho A.B."/>
        </authorList>
    </citation>
    <scope>NUCLEOTIDE SEQUENCE [LARGE SCALE GENOMIC DNA]</scope>
    <source>
        <strain evidence="10">Navoj_Jal97</strain>
        <tissue evidence="10">Whole organism</tissue>
    </source>
</reference>
<dbReference type="OMA" id="ENQHKDQ"/>
<dbReference type="InterPro" id="IPR013805">
    <property type="entry name" value="GrpE_CC"/>
</dbReference>
<evidence type="ECO:0000313" key="10">
    <source>
        <dbReference type="EMBL" id="TDG39358.1"/>
    </source>
</evidence>
<dbReference type="InterPro" id="IPR000740">
    <property type="entry name" value="GrpE"/>
</dbReference>
<dbReference type="GO" id="GO:0001405">
    <property type="term" value="C:PAM complex, Tim23 associated import motor"/>
    <property type="evidence" value="ECO:0007669"/>
    <property type="project" value="TreeGrafter"/>
</dbReference>
<feature type="compositionally biased region" description="Low complexity" evidence="9">
    <location>
        <begin position="1"/>
        <end position="111"/>
    </location>
</feature>
<evidence type="ECO:0000256" key="2">
    <source>
        <dbReference type="ARBA" id="ARBA00009054"/>
    </source>
</evidence>
<dbReference type="PRINTS" id="PR00773">
    <property type="entry name" value="GRPEPROTEIN"/>
</dbReference>